<dbReference type="AlphaFoldDB" id="A0A075A3X2"/>
<sequence>MHLFANHFGLHGRLTLNPAESLVYAGFSAGFQGPQPKPLAQKPNCKAAVFGGKCECITISTGQVVTCSNPQPGELGDCVRQTSNQ</sequence>
<dbReference type="EMBL" id="KL596629">
    <property type="protein sequence ID" value="KER32977.1"/>
    <property type="molecule type" value="Genomic_DNA"/>
</dbReference>
<organism evidence="1 2">
    <name type="scientific">Opisthorchis viverrini</name>
    <name type="common">Southeast Asian liver fluke</name>
    <dbReference type="NCBI Taxonomy" id="6198"/>
    <lineage>
        <taxon>Eukaryota</taxon>
        <taxon>Metazoa</taxon>
        <taxon>Spiralia</taxon>
        <taxon>Lophotrochozoa</taxon>
        <taxon>Platyhelminthes</taxon>
        <taxon>Trematoda</taxon>
        <taxon>Digenea</taxon>
        <taxon>Opisthorchiida</taxon>
        <taxon>Opisthorchiata</taxon>
        <taxon>Opisthorchiidae</taxon>
        <taxon>Opisthorchis</taxon>
    </lineage>
</organism>
<dbReference type="CTD" id="20315253"/>
<dbReference type="RefSeq" id="XP_009163272.1">
    <property type="nucleotide sequence ID" value="XM_009165008.1"/>
</dbReference>
<accession>A0A075A3X2</accession>
<dbReference type="OrthoDB" id="294251at2759"/>
<evidence type="ECO:0000313" key="1">
    <source>
        <dbReference type="EMBL" id="KER32977.1"/>
    </source>
</evidence>
<reference evidence="1 2" key="1">
    <citation type="submission" date="2013-11" db="EMBL/GenBank/DDBJ databases">
        <title>Opisthorchis viverrini - life in the bile duct.</title>
        <authorList>
            <person name="Young N.D."/>
            <person name="Nagarajan N."/>
            <person name="Lin S.J."/>
            <person name="Korhonen P.K."/>
            <person name="Jex A.R."/>
            <person name="Hall R.S."/>
            <person name="Safavi-Hemami H."/>
            <person name="Kaewkong W."/>
            <person name="Bertrand D."/>
            <person name="Gao S."/>
            <person name="Seet Q."/>
            <person name="Wongkham S."/>
            <person name="Teh B.T."/>
            <person name="Wongkham C."/>
            <person name="Intapan P.M."/>
            <person name="Maleewong W."/>
            <person name="Yang X."/>
            <person name="Hu M."/>
            <person name="Wang Z."/>
            <person name="Hofmann A."/>
            <person name="Sternberg P.W."/>
            <person name="Tan P."/>
            <person name="Wang J."/>
            <person name="Gasser R.B."/>
        </authorList>
    </citation>
    <scope>NUCLEOTIDE SEQUENCE [LARGE SCALE GENOMIC DNA]</scope>
</reference>
<keyword evidence="2" id="KW-1185">Reference proteome</keyword>
<evidence type="ECO:0000313" key="2">
    <source>
        <dbReference type="Proteomes" id="UP000054324"/>
    </source>
</evidence>
<dbReference type="Proteomes" id="UP000054324">
    <property type="component" value="Unassembled WGS sequence"/>
</dbReference>
<dbReference type="GeneID" id="20315253"/>
<dbReference type="KEGG" id="ovi:T265_01065"/>
<proteinExistence type="predicted"/>
<protein>
    <submittedName>
        <fullName evidence="1">Uncharacterized protein</fullName>
    </submittedName>
</protein>
<gene>
    <name evidence="1" type="ORF">T265_01065</name>
</gene>
<name>A0A075A3X2_OPIVI</name>